<keyword evidence="2" id="KW-1185">Reference proteome</keyword>
<evidence type="ECO:0000313" key="2">
    <source>
        <dbReference type="Proteomes" id="UP000007110"/>
    </source>
</evidence>
<protein>
    <submittedName>
        <fullName evidence="1">Uncharacterized protein</fullName>
    </submittedName>
</protein>
<reference evidence="2" key="1">
    <citation type="submission" date="2015-02" db="EMBL/GenBank/DDBJ databases">
        <title>Genome sequencing for Strongylocentrotus purpuratus.</title>
        <authorList>
            <person name="Murali S."/>
            <person name="Liu Y."/>
            <person name="Vee V."/>
            <person name="English A."/>
            <person name="Wang M."/>
            <person name="Skinner E."/>
            <person name="Han Y."/>
            <person name="Muzny D.M."/>
            <person name="Worley K.C."/>
            <person name="Gibbs R.A."/>
        </authorList>
    </citation>
    <scope>NUCLEOTIDE SEQUENCE</scope>
</reference>
<dbReference type="AlphaFoldDB" id="A0A7M7HNT7"/>
<evidence type="ECO:0000313" key="1">
    <source>
        <dbReference type="EnsemblMetazoa" id="XP_011678067"/>
    </source>
</evidence>
<dbReference type="Proteomes" id="UP000007110">
    <property type="component" value="Unassembled WGS sequence"/>
</dbReference>
<organism evidence="1 2">
    <name type="scientific">Strongylocentrotus purpuratus</name>
    <name type="common">Purple sea urchin</name>
    <dbReference type="NCBI Taxonomy" id="7668"/>
    <lineage>
        <taxon>Eukaryota</taxon>
        <taxon>Metazoa</taxon>
        <taxon>Echinodermata</taxon>
        <taxon>Eleutherozoa</taxon>
        <taxon>Echinozoa</taxon>
        <taxon>Echinoidea</taxon>
        <taxon>Euechinoidea</taxon>
        <taxon>Echinacea</taxon>
        <taxon>Camarodonta</taxon>
        <taxon>Echinidea</taxon>
        <taxon>Strongylocentrotidae</taxon>
        <taxon>Strongylocentrotus</taxon>
    </lineage>
</organism>
<proteinExistence type="predicted"/>
<name>A0A7M7HNT7_STRPU</name>
<reference evidence="1" key="2">
    <citation type="submission" date="2021-01" db="UniProtKB">
        <authorList>
            <consortium name="EnsemblMetazoa"/>
        </authorList>
    </citation>
    <scope>IDENTIFICATION</scope>
</reference>
<dbReference type="RefSeq" id="XP_011678067.2">
    <property type="nucleotide sequence ID" value="XM_011679765.2"/>
</dbReference>
<dbReference type="GeneID" id="100888091"/>
<dbReference type="EnsemblMetazoa" id="XM_011679765">
    <property type="protein sequence ID" value="XP_011678067"/>
    <property type="gene ID" value="LOC100888091"/>
</dbReference>
<accession>A0A7M7HNT7</accession>
<sequence>MPTTVVMVRWLQPLRYRGMEETVSRSRVRQRGHLSVGEEVRVRYKRSFYKAEIIDNGESSTEPTASTIQDDEAIPVEASRTASPPASPLRLQILEEASSPDSPPRIVGIGVPPAPLPYFTPFASTPLVPAPLHHHPINADESASDEVLVFNPVPEFQFPRNSLFGFDDTDDVMLPEERTWELTTLPFGYSNAASVLGTELDSDLDSYDSGADSYDSEDSEGVPSFAPYRLSNAAIEDHAQRMINNRNRSRLSSANPATTSSPGYHECIEEELLDDIIKSAEVSPDHDDSTLTTVQRFHVFLTRNIKRIDEEILPRVTSLAEFMLDDNVPCLRCIVNLTKTTRRLESLRDNLAVFLSVASRTMHTAPEE</sequence>